<protein>
    <submittedName>
        <fullName evidence="5">Carbamoyltransferase C-terminal domain-containing protein</fullName>
    </submittedName>
</protein>
<dbReference type="Proteomes" id="UP001596208">
    <property type="component" value="Unassembled WGS sequence"/>
</dbReference>
<dbReference type="Gene3D" id="3.30.420.40">
    <property type="match status" value="1"/>
</dbReference>
<dbReference type="Pfam" id="PF02543">
    <property type="entry name" value="Carbam_trans_N"/>
    <property type="match status" value="1"/>
</dbReference>
<dbReference type="InterPro" id="IPR003696">
    <property type="entry name" value="Carbtransf_dom"/>
</dbReference>
<dbReference type="EMBL" id="JBHSKI010000006">
    <property type="protein sequence ID" value="MFC5171874.1"/>
    <property type="molecule type" value="Genomic_DNA"/>
</dbReference>
<gene>
    <name evidence="5" type="ORF">ACFPRK_14875</name>
</gene>
<evidence type="ECO:0000313" key="5">
    <source>
        <dbReference type="EMBL" id="MFC5171874.1"/>
    </source>
</evidence>
<comment type="caution">
    <text evidence="5">The sequence shown here is derived from an EMBL/GenBank/DDBJ whole genome shotgun (WGS) entry which is preliminary data.</text>
</comment>
<dbReference type="Gene3D" id="3.90.870.20">
    <property type="entry name" value="Carbamoyltransferase, C-terminal domain"/>
    <property type="match status" value="1"/>
</dbReference>
<dbReference type="InterPro" id="IPR051338">
    <property type="entry name" value="NodU/CmcH_Carbamoyltrnsfr"/>
</dbReference>
<dbReference type="RefSeq" id="WP_079122362.1">
    <property type="nucleotide sequence ID" value="NZ_JBHSKI010000006.1"/>
</dbReference>
<evidence type="ECO:0000256" key="1">
    <source>
        <dbReference type="ARBA" id="ARBA00006129"/>
    </source>
</evidence>
<dbReference type="Pfam" id="PF16861">
    <property type="entry name" value="Carbam_trans_C"/>
    <property type="match status" value="1"/>
</dbReference>
<feature type="domain" description="Carbamoyltransferase C-terminal" evidence="4">
    <location>
        <begin position="421"/>
        <end position="574"/>
    </location>
</feature>
<accession>A0ABW0B3M2</accession>
<proteinExistence type="inferred from homology"/>
<evidence type="ECO:0000259" key="3">
    <source>
        <dbReference type="Pfam" id="PF02543"/>
    </source>
</evidence>
<dbReference type="InterPro" id="IPR031730">
    <property type="entry name" value="Carbam_trans_C"/>
</dbReference>
<keyword evidence="6" id="KW-1185">Reference proteome</keyword>
<organism evidence="5 6">
    <name type="scientific">Streptomyces mutomycini</name>
    <dbReference type="NCBI Taxonomy" id="284036"/>
    <lineage>
        <taxon>Bacteria</taxon>
        <taxon>Bacillati</taxon>
        <taxon>Actinomycetota</taxon>
        <taxon>Actinomycetes</taxon>
        <taxon>Kitasatosporales</taxon>
        <taxon>Streptomycetaceae</taxon>
        <taxon>Streptomyces</taxon>
    </lineage>
</organism>
<comment type="similarity">
    <text evidence="1">Belongs to the NodU/CmcH family.</text>
</comment>
<dbReference type="PANTHER" id="PTHR34847">
    <property type="entry name" value="NODULATION PROTEIN U"/>
    <property type="match status" value="1"/>
</dbReference>
<evidence type="ECO:0000313" key="6">
    <source>
        <dbReference type="Proteomes" id="UP001596208"/>
    </source>
</evidence>
<name>A0ABW0B3M2_9ACTN</name>
<feature type="region of interest" description="Disordered" evidence="2">
    <location>
        <begin position="581"/>
        <end position="603"/>
    </location>
</feature>
<feature type="domain" description="Carbamoyltransferase" evidence="3">
    <location>
        <begin position="279"/>
        <end position="358"/>
    </location>
</feature>
<sequence length="688" mass="76511">MTDLGRHRHHEFKFSSHCLIAKGEIVTARPDTKYFLSSYISAPESLSVIAPRHDQNIALWRSRDSQVELVRVWELERISGQKHHYWPLFTVDRYNRVLTELLAAEGLSPDDVSASWGTPGLPHHSEIKLPTGAEEYPVHSLSHLYSGLLLDSDVFRNETIVGLAVDGRPDFGLDQTGKKYWYAGCVSDKGDVDFAPVESPAPIYDAASAEFGKEPGTLMALASACTTEITYDIDTAVQELQLFGGRRVPLIDTLPFVQAIIRAAESQLPSLELDSRFTAQEHLQSAVMKVVQTACELVMVRNVDRLLSSGAVDPREAYLSLSGGFALNCPTNSFLLRRYGFKGLLVPPCANDSGQALGLGLLGLLGAGELSDRDFRLNGPYHGSELTDVEVALRHFDDFIEDVQDFTDTQFVEDISRGPLVWADGAAEIGPRALGHRSILADPRSPRSKDLLNEWKSRQWWRPVAPIVLEEHTGEWFEDPWASPYMLETAYVRESKRHLVPAILHLDDSARRQTLNQETNPLLYRAIEAFRLDTGVPMVCNTSLNDKGEPVVDTAAQALNFAIRKGVAVAYIDGRRVQLRTEARSQAPAPARRHPRREELFENQEQDRDLIWDSWAKLGYSTTAMVLMSRSPELRDQKLATPEMVNQLADVANARDASGTLTLAAAKHSRMFGPSAVFDPESQEGAAF</sequence>
<dbReference type="PANTHER" id="PTHR34847:SF1">
    <property type="entry name" value="NODULATION PROTEIN U"/>
    <property type="match status" value="1"/>
</dbReference>
<dbReference type="InterPro" id="IPR038152">
    <property type="entry name" value="Carbam_trans_C_sf"/>
</dbReference>
<evidence type="ECO:0000256" key="2">
    <source>
        <dbReference type="SAM" id="MobiDB-lite"/>
    </source>
</evidence>
<reference evidence="6" key="1">
    <citation type="journal article" date="2019" name="Int. J. Syst. Evol. Microbiol.">
        <title>The Global Catalogue of Microorganisms (GCM) 10K type strain sequencing project: providing services to taxonomists for standard genome sequencing and annotation.</title>
        <authorList>
            <consortium name="The Broad Institute Genomics Platform"/>
            <consortium name="The Broad Institute Genome Sequencing Center for Infectious Disease"/>
            <person name="Wu L."/>
            <person name="Ma J."/>
        </authorList>
    </citation>
    <scope>NUCLEOTIDE SEQUENCE [LARGE SCALE GENOMIC DNA]</scope>
    <source>
        <strain evidence="6">CGMCC 4.1721</strain>
    </source>
</reference>
<evidence type="ECO:0000259" key="4">
    <source>
        <dbReference type="Pfam" id="PF16861"/>
    </source>
</evidence>